<name>A0A9P4YPQ2_9HYPO</name>
<feature type="compositionally biased region" description="Low complexity" evidence="1">
    <location>
        <begin position="285"/>
        <end position="296"/>
    </location>
</feature>
<feature type="region of interest" description="Disordered" evidence="1">
    <location>
        <begin position="749"/>
        <end position="770"/>
    </location>
</feature>
<feature type="region of interest" description="Disordered" evidence="1">
    <location>
        <begin position="272"/>
        <end position="338"/>
    </location>
</feature>
<feature type="compositionally biased region" description="Low complexity" evidence="1">
    <location>
        <begin position="137"/>
        <end position="149"/>
    </location>
</feature>
<evidence type="ECO:0000259" key="2">
    <source>
        <dbReference type="PROSITE" id="PS50108"/>
    </source>
</evidence>
<feature type="region of interest" description="Disordered" evidence="1">
    <location>
        <begin position="390"/>
        <end position="475"/>
    </location>
</feature>
<feature type="region of interest" description="Disordered" evidence="1">
    <location>
        <begin position="633"/>
        <end position="657"/>
    </location>
</feature>
<feature type="compositionally biased region" description="Basic residues" evidence="1">
    <location>
        <begin position="60"/>
        <end position="69"/>
    </location>
</feature>
<evidence type="ECO:0000313" key="4">
    <source>
        <dbReference type="Proteomes" id="UP000749293"/>
    </source>
</evidence>
<dbReference type="EMBL" id="JAANYQ010000017">
    <property type="protein sequence ID" value="KAF4120297.1"/>
    <property type="molecule type" value="Genomic_DNA"/>
</dbReference>
<gene>
    <name evidence="3" type="ORF">GMORB2_3098</name>
</gene>
<feature type="compositionally biased region" description="Basic and acidic residues" evidence="1">
    <location>
        <begin position="198"/>
        <end position="211"/>
    </location>
</feature>
<feature type="compositionally biased region" description="Polar residues" evidence="1">
    <location>
        <begin position="464"/>
        <end position="474"/>
    </location>
</feature>
<comment type="caution">
    <text evidence="3">The sequence shown here is derived from an EMBL/GenBank/DDBJ whole genome shotgun (WGS) entry which is preliminary data.</text>
</comment>
<evidence type="ECO:0000313" key="3">
    <source>
        <dbReference type="EMBL" id="KAF4120297.1"/>
    </source>
</evidence>
<protein>
    <recommendedName>
        <fullName evidence="2">CRIB domain-containing protein</fullName>
    </recommendedName>
</protein>
<feature type="compositionally biased region" description="Low complexity" evidence="1">
    <location>
        <begin position="9"/>
        <end position="31"/>
    </location>
</feature>
<reference evidence="3" key="1">
    <citation type="submission" date="2020-03" db="EMBL/GenBank/DDBJ databases">
        <title>Site-based positive gene gene selection in Geosmithia morbida across the United States reveals a broad range of putative effectors and factors for local host and environmental adapation.</title>
        <authorList>
            <person name="Onufrak A."/>
            <person name="Murdoch R.W."/>
            <person name="Gazis R."/>
            <person name="Huff M."/>
            <person name="Staton M."/>
            <person name="Klingeman W."/>
            <person name="Hadziabdic D."/>
        </authorList>
    </citation>
    <scope>NUCLEOTIDE SEQUENCE</scope>
    <source>
        <strain evidence="3">1262</strain>
    </source>
</reference>
<feature type="domain" description="CRIB" evidence="2">
    <location>
        <begin position="186"/>
        <end position="199"/>
    </location>
</feature>
<feature type="compositionally biased region" description="Low complexity" evidence="1">
    <location>
        <begin position="641"/>
        <end position="654"/>
    </location>
</feature>
<feature type="region of interest" description="Disordered" evidence="1">
    <location>
        <begin position="697"/>
        <end position="716"/>
    </location>
</feature>
<feature type="compositionally biased region" description="Basic and acidic residues" evidence="1">
    <location>
        <begin position="70"/>
        <end position="79"/>
    </location>
</feature>
<dbReference type="Proteomes" id="UP000749293">
    <property type="component" value="Unassembled WGS sequence"/>
</dbReference>
<dbReference type="RefSeq" id="XP_035318949.1">
    <property type="nucleotide sequence ID" value="XM_035465074.1"/>
</dbReference>
<organism evidence="3 4">
    <name type="scientific">Geosmithia morbida</name>
    <dbReference type="NCBI Taxonomy" id="1094350"/>
    <lineage>
        <taxon>Eukaryota</taxon>
        <taxon>Fungi</taxon>
        <taxon>Dikarya</taxon>
        <taxon>Ascomycota</taxon>
        <taxon>Pezizomycotina</taxon>
        <taxon>Sordariomycetes</taxon>
        <taxon>Hypocreomycetidae</taxon>
        <taxon>Hypocreales</taxon>
        <taxon>Bionectriaceae</taxon>
        <taxon>Geosmithia</taxon>
    </lineage>
</organism>
<dbReference type="OrthoDB" id="5237293at2759"/>
<dbReference type="InterPro" id="IPR000095">
    <property type="entry name" value="CRIB_dom"/>
</dbReference>
<sequence>MALGVTAFSRGESMHSSHGSHGSHSKSPSSGRYEAPDIDYMEPAVDGPPSPERLRQLSKQMKRASHLNRPRIERKESHDSSTSTSLSQNMWDQSTDSTSLSRRSSSRSSPNNDRSERESVQMLGRNLFQRKKANRASSSQSSSNSSMYSFETPPELPAKDKDSLLPSLFTRRKASRDDSSQPRVQISGPFNFQHVAHTRRDSMTDPQRDSIYDMGPMQPDARAPHGLAPQNLHHPSHSVDSIDSDFNSMSLGGPASHMSMVQGHAVSAFGPHGTVRPSKSQDFLRSSPPCSMSNNSPPVPPPRMSSRHSAVPDSLDVFPSLDRPRTSGGFRQPQPFDPWETDFPPATSQELLPPVDMDAFSNDERRFSHAVTTTDDTAWPLSCSTISPSRFEAPLPDVPEEEEHAVTGRRSRMSITSTRSSLRGSQSVPALRSYLHSPRPASEASDTLGPSETDARDALFGDESPSTETGFSQDNWEDDIDYCYEHEADANFDYQWERPSLDGKREEVRERFNGGQLSIITSPDSSFAMSPNMESDVSPTQCYPPSINSYLGPSSNFSLPRGERAAAGPPESIRPISYASSFRESQGFNLSPSLLIPGDFHQQMLADRVEGQDGPVEMAGSPLRDEMSIAEGRSPMSYQRSSTSTMGTNSTSHTDFTGERHASANSALTAMTRLTVSSSSTSLNKIVLESVATGSLSDAGDAESEDDSVSSPQDTVPELTAFPVPSFAKKGFHRSHASESIVRAEAIAQAGAQDPARLRRPRARTSSLSAQVAPPVGQYTLFPKSPIKGMGGHI</sequence>
<feature type="compositionally biased region" description="Low complexity" evidence="1">
    <location>
        <begin position="413"/>
        <end position="423"/>
    </location>
</feature>
<dbReference type="AlphaFoldDB" id="A0A9P4YPQ2"/>
<dbReference type="PROSITE" id="PS50108">
    <property type="entry name" value="CRIB"/>
    <property type="match status" value="1"/>
</dbReference>
<dbReference type="GeneID" id="55969326"/>
<feature type="compositionally biased region" description="Low complexity" evidence="1">
    <location>
        <begin position="94"/>
        <end position="112"/>
    </location>
</feature>
<evidence type="ECO:0000256" key="1">
    <source>
        <dbReference type="SAM" id="MobiDB-lite"/>
    </source>
</evidence>
<feature type="region of interest" description="Disordered" evidence="1">
    <location>
        <begin position="1"/>
        <end position="237"/>
    </location>
</feature>
<keyword evidence="4" id="KW-1185">Reference proteome</keyword>
<feature type="compositionally biased region" description="Polar residues" evidence="1">
    <location>
        <begin position="181"/>
        <end position="190"/>
    </location>
</feature>
<accession>A0A9P4YPQ2</accession>
<proteinExistence type="predicted"/>